<dbReference type="RefSeq" id="WP_063186476.1">
    <property type="nucleotide sequence ID" value="NZ_LQRA01000088.1"/>
</dbReference>
<dbReference type="OrthoDB" id="2629138at2"/>
<dbReference type="STRING" id="1007103.GCA_000213315_03254"/>
<dbReference type="Proteomes" id="UP000076563">
    <property type="component" value="Unassembled WGS sequence"/>
</dbReference>
<proteinExistence type="predicted"/>
<dbReference type="AlphaFoldDB" id="A0A165Q4M8"/>
<keyword evidence="3" id="KW-1185">Reference proteome</keyword>
<comment type="caution">
    <text evidence="2">The sequence shown here is derived from an EMBL/GenBank/DDBJ whole genome shotgun (WGS) entry which is preliminary data.</text>
</comment>
<evidence type="ECO:0000313" key="3">
    <source>
        <dbReference type="Proteomes" id="UP000076563"/>
    </source>
</evidence>
<sequence>MNNKKRNAAPKRASARTVKSAKRGAACRLRPLHPAPHMNTAQVQGLFSPFGIGGGLGGFSSIGRTVSGVPGGAVGTAEVAKGAGGGGGFLSFFNSIGGLDGIISTMGKVQKVFTIVKQVGPIFKLFSSFGGLGGLFGGGAKVKSLQLPAKAVHTTRSRALAKSPRTAGLKRTAR</sequence>
<dbReference type="EMBL" id="LQRA01000088">
    <property type="protein sequence ID" value="KZE73659.1"/>
    <property type="molecule type" value="Genomic_DNA"/>
</dbReference>
<feature type="region of interest" description="Disordered" evidence="1">
    <location>
        <begin position="1"/>
        <end position="20"/>
    </location>
</feature>
<evidence type="ECO:0000256" key="1">
    <source>
        <dbReference type="SAM" id="MobiDB-lite"/>
    </source>
</evidence>
<evidence type="ECO:0000313" key="2">
    <source>
        <dbReference type="EMBL" id="KZE73659.1"/>
    </source>
</evidence>
<protein>
    <submittedName>
        <fullName evidence="2">Uncharacterized protein</fullName>
    </submittedName>
</protein>
<gene>
    <name evidence="2" type="ORF">AV654_03515</name>
</gene>
<reference evidence="3" key="1">
    <citation type="submission" date="2016-01" db="EMBL/GenBank/DDBJ databases">
        <title>Draft genome of Chromobacterium sp. F49.</title>
        <authorList>
            <person name="Hong K.W."/>
        </authorList>
    </citation>
    <scope>NUCLEOTIDE SEQUENCE [LARGE SCALE GENOMIC DNA]</scope>
    <source>
        <strain evidence="3">M63</strain>
    </source>
</reference>
<organism evidence="2 3">
    <name type="scientific">Paenibacillus elgii</name>
    <dbReference type="NCBI Taxonomy" id="189691"/>
    <lineage>
        <taxon>Bacteria</taxon>
        <taxon>Bacillati</taxon>
        <taxon>Bacillota</taxon>
        <taxon>Bacilli</taxon>
        <taxon>Bacillales</taxon>
        <taxon>Paenibacillaceae</taxon>
        <taxon>Paenibacillus</taxon>
    </lineage>
</organism>
<dbReference type="eggNOG" id="ENOG5030BYY">
    <property type="taxonomic scope" value="Bacteria"/>
</dbReference>
<accession>A0A165Q4M8</accession>
<name>A0A165Q4M8_9BACL</name>